<name>R7TX36_CAPTE</name>
<reference evidence="1 3" key="2">
    <citation type="journal article" date="2013" name="Nature">
        <title>Insights into bilaterian evolution from three spiralian genomes.</title>
        <authorList>
            <person name="Simakov O."/>
            <person name="Marletaz F."/>
            <person name="Cho S.J."/>
            <person name="Edsinger-Gonzales E."/>
            <person name="Havlak P."/>
            <person name="Hellsten U."/>
            <person name="Kuo D.H."/>
            <person name="Larsson T."/>
            <person name="Lv J."/>
            <person name="Arendt D."/>
            <person name="Savage R."/>
            <person name="Osoegawa K."/>
            <person name="de Jong P."/>
            <person name="Grimwood J."/>
            <person name="Chapman J.A."/>
            <person name="Shapiro H."/>
            <person name="Aerts A."/>
            <person name="Otillar R.P."/>
            <person name="Terry A.Y."/>
            <person name="Boore J.L."/>
            <person name="Grigoriev I.V."/>
            <person name="Lindberg D.R."/>
            <person name="Seaver E.C."/>
            <person name="Weisblat D.A."/>
            <person name="Putnam N.H."/>
            <person name="Rokhsar D.S."/>
        </authorList>
    </citation>
    <scope>NUCLEOTIDE SEQUENCE</scope>
    <source>
        <strain evidence="1 3">I ESC-2004</strain>
    </source>
</reference>
<gene>
    <name evidence="1" type="ORF">CAPTEDRAFT_208272</name>
</gene>
<evidence type="ECO:0000313" key="1">
    <source>
        <dbReference type="EMBL" id="ELT98167.1"/>
    </source>
</evidence>
<dbReference type="HOGENOM" id="CLU_1596102_0_0_1"/>
<reference evidence="3" key="1">
    <citation type="submission" date="2012-12" db="EMBL/GenBank/DDBJ databases">
        <authorList>
            <person name="Hellsten U."/>
            <person name="Grimwood J."/>
            <person name="Chapman J.A."/>
            <person name="Shapiro H."/>
            <person name="Aerts A."/>
            <person name="Otillar R.P."/>
            <person name="Terry A.Y."/>
            <person name="Boore J.L."/>
            <person name="Simakov O."/>
            <person name="Marletaz F."/>
            <person name="Cho S.-J."/>
            <person name="Edsinger-Gonzales E."/>
            <person name="Havlak P."/>
            <person name="Kuo D.-H."/>
            <person name="Larsson T."/>
            <person name="Lv J."/>
            <person name="Arendt D."/>
            <person name="Savage R."/>
            <person name="Osoegawa K."/>
            <person name="de Jong P."/>
            <person name="Lindberg D.R."/>
            <person name="Seaver E.C."/>
            <person name="Weisblat D.A."/>
            <person name="Putnam N.H."/>
            <person name="Grigoriev I.V."/>
            <person name="Rokhsar D.S."/>
        </authorList>
    </citation>
    <scope>NUCLEOTIDE SEQUENCE</scope>
    <source>
        <strain evidence="3">I ESC-2004</strain>
    </source>
</reference>
<dbReference type="EMBL" id="AMQN01010601">
    <property type="status" value="NOT_ANNOTATED_CDS"/>
    <property type="molecule type" value="Genomic_DNA"/>
</dbReference>
<evidence type="ECO:0000313" key="2">
    <source>
        <dbReference type="EnsemblMetazoa" id="CapteP208272"/>
    </source>
</evidence>
<sequence length="167" mass="19597">MNNKLYCKYLKTKNPNDQKQYKSYKSTLRSILCKAERTHYDQLFAATKNNLRKTWEVIKTVIHKQKNNNKQHYNMEVNGKETSDLDIIPKHFNEYFINVGPNQATSIPYSNIDPISYITQTNRYSMFTKLTNETKIGNIIRALKNTPPGPDAFPHQYSKKTQLTFIQ</sequence>
<dbReference type="OrthoDB" id="6781859at2759"/>
<dbReference type="EnsemblMetazoa" id="CapteT208272">
    <property type="protein sequence ID" value="CapteP208272"/>
    <property type="gene ID" value="CapteG208272"/>
</dbReference>
<organism evidence="1">
    <name type="scientific">Capitella teleta</name>
    <name type="common">Polychaete worm</name>
    <dbReference type="NCBI Taxonomy" id="283909"/>
    <lineage>
        <taxon>Eukaryota</taxon>
        <taxon>Metazoa</taxon>
        <taxon>Spiralia</taxon>
        <taxon>Lophotrochozoa</taxon>
        <taxon>Annelida</taxon>
        <taxon>Polychaeta</taxon>
        <taxon>Sedentaria</taxon>
        <taxon>Scolecida</taxon>
        <taxon>Capitellidae</taxon>
        <taxon>Capitella</taxon>
    </lineage>
</organism>
<dbReference type="Proteomes" id="UP000014760">
    <property type="component" value="Unassembled WGS sequence"/>
</dbReference>
<dbReference type="EMBL" id="KB308219">
    <property type="protein sequence ID" value="ELT98167.1"/>
    <property type="molecule type" value="Genomic_DNA"/>
</dbReference>
<reference evidence="2" key="3">
    <citation type="submission" date="2015-06" db="UniProtKB">
        <authorList>
            <consortium name="EnsemblMetazoa"/>
        </authorList>
    </citation>
    <scope>IDENTIFICATION</scope>
</reference>
<proteinExistence type="predicted"/>
<evidence type="ECO:0008006" key="4">
    <source>
        <dbReference type="Google" id="ProtNLM"/>
    </source>
</evidence>
<keyword evidence="3" id="KW-1185">Reference proteome</keyword>
<protein>
    <recommendedName>
        <fullName evidence="4">Reverse transcriptase domain-containing protein</fullName>
    </recommendedName>
</protein>
<evidence type="ECO:0000313" key="3">
    <source>
        <dbReference type="Proteomes" id="UP000014760"/>
    </source>
</evidence>
<dbReference type="AlphaFoldDB" id="R7TX36"/>
<accession>R7TX36</accession>